<evidence type="ECO:0000313" key="4">
    <source>
        <dbReference type="Proteomes" id="UP000295136"/>
    </source>
</evidence>
<comment type="caution">
    <text evidence="3">The sequence shown here is derived from an EMBL/GenBank/DDBJ whole genome shotgun (WGS) entry which is preliminary data.</text>
</comment>
<evidence type="ECO:0000259" key="2">
    <source>
        <dbReference type="Pfam" id="PF00652"/>
    </source>
</evidence>
<dbReference type="Proteomes" id="UP000295136">
    <property type="component" value="Unassembled WGS sequence"/>
</dbReference>
<dbReference type="RefSeq" id="WP_132632204.1">
    <property type="nucleotide sequence ID" value="NZ_SMLD01000057.1"/>
</dbReference>
<organism evidence="3 4">
    <name type="scientific">Nonomuraea mesophila</name>
    <dbReference type="NCBI Taxonomy" id="2530382"/>
    <lineage>
        <taxon>Bacteria</taxon>
        <taxon>Bacillati</taxon>
        <taxon>Actinomycetota</taxon>
        <taxon>Actinomycetes</taxon>
        <taxon>Streptosporangiales</taxon>
        <taxon>Streptosporangiaceae</taxon>
        <taxon>Nonomuraea</taxon>
    </lineage>
</organism>
<accession>A0A4R5FDZ8</accession>
<dbReference type="InterPro" id="IPR000772">
    <property type="entry name" value="Ricin_B_lectin"/>
</dbReference>
<keyword evidence="1" id="KW-0732">Signal</keyword>
<sequence length="202" mass="22756">MSKPKTCLNAISASLVFFAPLPPTFAQHNNFSGPITWIQHRSSGRPVVVERSGFCTPTYPDCLKGRSILLSTFDAHPAAEVFRVVEAPAPNAIQIRLVLPDSRKKFCLDVGGFRTDAGAPVILWECHQGTNQQWRIEEYYKGPNEGIRRLVGVGSNKCLDVRNPSGGIFFPPPNNAHLQIWHCFPDHEGVWWRHNQDFTFKF</sequence>
<proteinExistence type="predicted"/>
<gene>
    <name evidence="3" type="ORF">E1295_22020</name>
</gene>
<dbReference type="SUPFAM" id="SSF50370">
    <property type="entry name" value="Ricin B-like lectins"/>
    <property type="match status" value="1"/>
</dbReference>
<protein>
    <recommendedName>
        <fullName evidence="2">Ricin B lectin domain-containing protein</fullName>
    </recommendedName>
</protein>
<evidence type="ECO:0000313" key="3">
    <source>
        <dbReference type="EMBL" id="TDE47923.1"/>
    </source>
</evidence>
<dbReference type="CDD" id="cd00161">
    <property type="entry name" value="beta-trefoil_Ricin-like"/>
    <property type="match status" value="1"/>
</dbReference>
<evidence type="ECO:0000256" key="1">
    <source>
        <dbReference type="SAM" id="SignalP"/>
    </source>
</evidence>
<name>A0A4R5FDZ8_9ACTN</name>
<feature type="chain" id="PRO_5039037091" description="Ricin B lectin domain-containing protein" evidence="1">
    <location>
        <begin position="29"/>
        <end position="202"/>
    </location>
</feature>
<feature type="domain" description="Ricin B lectin" evidence="2">
    <location>
        <begin position="104"/>
        <end position="196"/>
    </location>
</feature>
<dbReference type="EMBL" id="SMLD01000057">
    <property type="protein sequence ID" value="TDE47923.1"/>
    <property type="molecule type" value="Genomic_DNA"/>
</dbReference>
<dbReference type="AlphaFoldDB" id="A0A4R5FDZ8"/>
<dbReference type="Pfam" id="PF00652">
    <property type="entry name" value="Ricin_B_lectin"/>
    <property type="match status" value="1"/>
</dbReference>
<keyword evidence="4" id="KW-1185">Reference proteome</keyword>
<dbReference type="InterPro" id="IPR035992">
    <property type="entry name" value="Ricin_B-like_lectins"/>
</dbReference>
<dbReference type="PROSITE" id="PS50231">
    <property type="entry name" value="RICIN_B_LECTIN"/>
    <property type="match status" value="1"/>
</dbReference>
<reference evidence="3 4" key="1">
    <citation type="submission" date="2019-03" db="EMBL/GenBank/DDBJ databases">
        <title>Draft genome sequences of novel Actinobacteria.</title>
        <authorList>
            <person name="Sahin N."/>
            <person name="Ay H."/>
            <person name="Saygin H."/>
        </authorList>
    </citation>
    <scope>NUCLEOTIDE SEQUENCE [LARGE SCALE GENOMIC DNA]</scope>
    <source>
        <strain evidence="3 4">6K102</strain>
    </source>
</reference>
<feature type="signal peptide" evidence="1">
    <location>
        <begin position="1"/>
        <end position="28"/>
    </location>
</feature>
<dbReference type="Gene3D" id="2.80.10.50">
    <property type="match status" value="1"/>
</dbReference>